<comment type="caution">
    <text evidence="2">The sequence shown here is derived from an EMBL/GenBank/DDBJ whole genome shotgun (WGS) entry which is preliminary data.</text>
</comment>
<dbReference type="AlphaFoldDB" id="A0A7X5BVE5"/>
<gene>
    <name evidence="2" type="ORF">GTZ93_36720</name>
</gene>
<keyword evidence="3" id="KW-1185">Reference proteome</keyword>
<feature type="region of interest" description="Disordered" evidence="1">
    <location>
        <begin position="384"/>
        <end position="404"/>
    </location>
</feature>
<evidence type="ECO:0000313" key="2">
    <source>
        <dbReference type="EMBL" id="NBC45360.1"/>
    </source>
</evidence>
<organism evidence="2 3">
    <name type="scientific">Corallococcus exiguus</name>
    <dbReference type="NCBI Taxonomy" id="83462"/>
    <lineage>
        <taxon>Bacteria</taxon>
        <taxon>Pseudomonadati</taxon>
        <taxon>Myxococcota</taxon>
        <taxon>Myxococcia</taxon>
        <taxon>Myxococcales</taxon>
        <taxon>Cystobacterineae</taxon>
        <taxon>Myxococcaceae</taxon>
        <taxon>Corallococcus</taxon>
    </lineage>
</organism>
<evidence type="ECO:0000313" key="3">
    <source>
        <dbReference type="Proteomes" id="UP000537825"/>
    </source>
</evidence>
<evidence type="ECO:0000256" key="1">
    <source>
        <dbReference type="SAM" id="MobiDB-lite"/>
    </source>
</evidence>
<dbReference type="PANTHER" id="PTHR35861:SF1">
    <property type="entry name" value="PHAGE TAIL SHEATH PROTEIN"/>
    <property type="match status" value="1"/>
</dbReference>
<feature type="region of interest" description="Disordered" evidence="1">
    <location>
        <begin position="412"/>
        <end position="431"/>
    </location>
</feature>
<sequence length="946" mass="101351">MSRPAARRLPGIRFEIQAPPVTDALPRMDVAAFVGFAASGPLHVPVVVEDVADFEAVFGAAPLLAWDAARGEPVHAHLASAVRAFFRNGGRRCWVVRVAGPEALANSFPVPGLLRRSARGELSPALARARSEGSWSDAVQVAASITVEPLELLERPTLDGQGVLTVTAPGGVAVGDLLRVHFGGTGVMLLLAVETVEMPGRAPTGTPVSLALPLVTARVRTRLFQWLQEGVGLAPDTSAVSWTRGEGDTVSIPVTHVADPGKDVSPRLLTLTLKVAPEQAPPPGAVLRVQSGGSECWLPVQAVEEELQPGLGTGSTVKVSGLASQVLLSPPAVSSAPARCERLTLSLWTRQGAQKPAGLEQLGFCPPHPRHWGALPMDAERARWEDSQLAPSRRPEERLPQDWRQGVPEARFPLAGPASGKEGFSSRPELAGQPLDWKGDFSFPLGLTDQPTAYVGCTPPAGDALERDGLSTFSAELFLDEGLKGLGPETLLDEAGWLHDLSSKPRALRGIHAVLDRDEVSLVAVPDAAHRPWERVPGPDASSPAPAAPLKEPAWGTFLGCALQPLPAPAPLVARPTHPAAEQVFTLSWAQVPGTDVTYVLEEATRRDFVDAWEAYRGRDIQRTIYGLPAGIRYYRVHAEQAGAAGPPATGVAVTVTPPVSWRLKSSFSAGPLLAVHRALLRMACARGDLLAVLALPEHYLEDDALAHAVQLQSPLARATEGVQALGFAEEHALSYGALYHPWLLVSEEGQPPPPRRMPPDGTACGVLARRAMERGAWVAPANEPWRGVVALTPPLARERWLDLQEARVNVVRQEPRAFLTLSADTLALEPGVQPISVRRLLSLLRRAVLRLGADYVFEPNEPSFHRRVQRGFEALLGELFTRGAFAGKTREGAFQVVTGDALNTPAQMDQGRFFVDIKVAPSTPLTFLNVRLVQSGEHGLVTEAR</sequence>
<dbReference type="EMBL" id="JAAAPK010000013">
    <property type="protein sequence ID" value="NBC45360.1"/>
    <property type="molecule type" value="Genomic_DNA"/>
</dbReference>
<dbReference type="Proteomes" id="UP000537825">
    <property type="component" value="Unassembled WGS sequence"/>
</dbReference>
<name>A0A7X5BVE5_9BACT</name>
<protein>
    <recommendedName>
        <fullName evidence="4">Phage tail sheath protein</fullName>
    </recommendedName>
</protein>
<accession>A0A7X5BVE5</accession>
<reference evidence="2 3" key="1">
    <citation type="submission" date="2020-01" db="EMBL/GenBank/DDBJ databases">
        <title>The draft genome sequence of Corallococcus exiguus DSM 14696.</title>
        <authorList>
            <person name="Zhang X."/>
            <person name="Zhu H."/>
        </authorList>
    </citation>
    <scope>NUCLEOTIDE SEQUENCE [LARGE SCALE GENOMIC DNA]</scope>
    <source>
        <strain evidence="2 3">DSM 14696</strain>
    </source>
</reference>
<evidence type="ECO:0008006" key="4">
    <source>
        <dbReference type="Google" id="ProtNLM"/>
    </source>
</evidence>
<dbReference type="Gene3D" id="3.40.50.11780">
    <property type="match status" value="2"/>
</dbReference>
<dbReference type="InterPro" id="IPR052042">
    <property type="entry name" value="Tail_sheath_structural"/>
</dbReference>
<dbReference type="RefSeq" id="WP_161663278.1">
    <property type="nucleotide sequence ID" value="NZ_JAAAPK010000013.1"/>
</dbReference>
<proteinExistence type="predicted"/>
<dbReference type="PANTHER" id="PTHR35861">
    <property type="match status" value="1"/>
</dbReference>